<comment type="catalytic activity">
    <reaction evidence="1">
        <text>Hydrolyzes the link between N-acetylmuramoyl residues and L-amino acid residues in certain cell-wall glycopeptides.</text>
        <dbReference type="EC" id="3.5.1.28"/>
    </reaction>
</comment>
<dbReference type="SMART" id="SM00644">
    <property type="entry name" value="Ami_2"/>
    <property type="match status" value="1"/>
</dbReference>
<organism evidence="6 7">
    <name type="scientific">Peptoniphilus faecalis</name>
    <dbReference type="NCBI Taxonomy" id="2731255"/>
    <lineage>
        <taxon>Bacteria</taxon>
        <taxon>Bacillati</taxon>
        <taxon>Bacillota</taxon>
        <taxon>Tissierellia</taxon>
        <taxon>Tissierellales</taxon>
        <taxon>Peptoniphilaceae</taxon>
        <taxon>Peptoniphilus</taxon>
    </lineage>
</organism>
<keyword evidence="3" id="KW-0378">Hydrolase</keyword>
<dbReference type="PANTHER" id="PTHR30417:SF1">
    <property type="entry name" value="N-ACETYLMURAMOYL-L-ALANINE AMIDASE AMID"/>
    <property type="match status" value="1"/>
</dbReference>
<proteinExistence type="predicted"/>
<name>A0A848R5Z3_9FIRM</name>
<dbReference type="CDD" id="cd06583">
    <property type="entry name" value="PGRP"/>
    <property type="match status" value="1"/>
</dbReference>
<gene>
    <name evidence="6" type="ORF">HKO22_02775</name>
</gene>
<dbReference type="EMBL" id="JABDSR010000003">
    <property type="protein sequence ID" value="NMW84667.1"/>
    <property type="molecule type" value="Genomic_DNA"/>
</dbReference>
<evidence type="ECO:0000256" key="4">
    <source>
        <dbReference type="ARBA" id="ARBA00023316"/>
    </source>
</evidence>
<dbReference type="SUPFAM" id="SSF55846">
    <property type="entry name" value="N-acetylmuramoyl-L-alanine amidase-like"/>
    <property type="match status" value="1"/>
</dbReference>
<evidence type="ECO:0000256" key="1">
    <source>
        <dbReference type="ARBA" id="ARBA00001561"/>
    </source>
</evidence>
<dbReference type="EC" id="3.5.1.28" evidence="2"/>
<comment type="caution">
    <text evidence="6">The sequence shown here is derived from an EMBL/GenBank/DDBJ whole genome shotgun (WGS) entry which is preliminary data.</text>
</comment>
<protein>
    <recommendedName>
        <fullName evidence="2">N-acetylmuramoyl-L-alanine amidase</fullName>
        <ecNumber evidence="2">3.5.1.28</ecNumber>
    </recommendedName>
</protein>
<reference evidence="6" key="1">
    <citation type="submission" date="2020-04" db="EMBL/GenBank/DDBJ databases">
        <title>Peptoniphilus sp. nov. isolated from swine feces.</title>
        <authorList>
            <person name="Ryu S.W."/>
        </authorList>
    </citation>
    <scope>NUCLEOTIDE SEQUENCE [LARGE SCALE GENOMIC DNA]</scope>
    <source>
        <strain evidence="6">AGMB00490</strain>
    </source>
</reference>
<dbReference type="InterPro" id="IPR002502">
    <property type="entry name" value="Amidase_domain"/>
</dbReference>
<accession>A0A848R5Z3</accession>
<dbReference type="GO" id="GO:0009254">
    <property type="term" value="P:peptidoglycan turnover"/>
    <property type="evidence" value="ECO:0007669"/>
    <property type="project" value="TreeGrafter"/>
</dbReference>
<evidence type="ECO:0000259" key="5">
    <source>
        <dbReference type="SMART" id="SM00644"/>
    </source>
</evidence>
<dbReference type="InterPro" id="IPR051206">
    <property type="entry name" value="NAMLAA_amidase_2"/>
</dbReference>
<dbReference type="PANTHER" id="PTHR30417">
    <property type="entry name" value="N-ACETYLMURAMOYL-L-ALANINE AMIDASE AMID"/>
    <property type="match status" value="1"/>
</dbReference>
<evidence type="ECO:0000313" key="7">
    <source>
        <dbReference type="Proteomes" id="UP000568273"/>
    </source>
</evidence>
<dbReference type="RefSeq" id="WP_169968361.1">
    <property type="nucleotide sequence ID" value="NZ_JABDSR010000003.1"/>
</dbReference>
<feature type="domain" description="N-acetylmuramoyl-L-alanine amidase" evidence="5">
    <location>
        <begin position="9"/>
        <end position="158"/>
    </location>
</feature>
<dbReference type="Pfam" id="PF01510">
    <property type="entry name" value="Amidase_2"/>
    <property type="match status" value="1"/>
</dbReference>
<evidence type="ECO:0000256" key="3">
    <source>
        <dbReference type="ARBA" id="ARBA00022801"/>
    </source>
</evidence>
<dbReference type="Proteomes" id="UP000568273">
    <property type="component" value="Unassembled WGS sequence"/>
</dbReference>
<keyword evidence="7" id="KW-1185">Reference proteome</keyword>
<evidence type="ECO:0000256" key="2">
    <source>
        <dbReference type="ARBA" id="ARBA00011901"/>
    </source>
</evidence>
<dbReference type="GO" id="GO:0008745">
    <property type="term" value="F:N-acetylmuramoyl-L-alanine amidase activity"/>
    <property type="evidence" value="ECO:0007669"/>
    <property type="project" value="UniProtKB-EC"/>
</dbReference>
<dbReference type="GO" id="GO:0009253">
    <property type="term" value="P:peptidoglycan catabolic process"/>
    <property type="evidence" value="ECO:0007669"/>
    <property type="project" value="InterPro"/>
</dbReference>
<keyword evidence="4" id="KW-0961">Cell wall biogenesis/degradation</keyword>
<dbReference type="Gene3D" id="3.40.80.10">
    <property type="entry name" value="Peptidoglycan recognition protein-like"/>
    <property type="match status" value="1"/>
</dbReference>
<sequence>MNFQYKPIKYNYSSRHDNTVKFIVIHDTGNYGKGANALSHYNYFGGGNRNASAHYFVDDKGIIQIIGDSYSAWHCGDKWNKRYATRNDVTNSNSIGIEMCVNSDGNYNLMYRNTVELVKNLMVKFNIPLDRVVRHFDATGKSCPNHMKSNNWEKWKQFKLDVAKPMEVKIDLSKNSSFDFDKPLSERERLVKDNPSKKFEKDKVDNDMTDIDKNFENTEPSSWAKKEWEEAINLGITDGTMPKKTATREEVVSMIIRALKKN</sequence>
<dbReference type="GO" id="GO:0071555">
    <property type="term" value="P:cell wall organization"/>
    <property type="evidence" value="ECO:0007669"/>
    <property type="project" value="UniProtKB-KW"/>
</dbReference>
<dbReference type="AlphaFoldDB" id="A0A848R5Z3"/>
<dbReference type="InterPro" id="IPR036505">
    <property type="entry name" value="Amidase/PGRP_sf"/>
</dbReference>
<evidence type="ECO:0000313" key="6">
    <source>
        <dbReference type="EMBL" id="NMW84667.1"/>
    </source>
</evidence>